<dbReference type="PANTHER" id="PTHR30007:SF0">
    <property type="entry name" value="TRANSPOSASE"/>
    <property type="match status" value="1"/>
</dbReference>
<dbReference type="GO" id="GO:0003677">
    <property type="term" value="F:DNA binding"/>
    <property type="evidence" value="ECO:0007669"/>
    <property type="project" value="InterPro"/>
</dbReference>
<keyword evidence="4" id="KW-1185">Reference proteome</keyword>
<evidence type="ECO:0000259" key="2">
    <source>
        <dbReference type="Pfam" id="PF13340"/>
    </source>
</evidence>
<dbReference type="InterPro" id="IPR002559">
    <property type="entry name" value="Transposase_11"/>
</dbReference>
<sequence>MSDKQWQVLAKHFAEMNKRGRPREHSARNMINAIFHIQATGCQWHALPKDYPPCKQVCNTFARWRRRGVRDVLLALLRQQVRAKAGRQARPSTAIIDSQSVKTVSKGGSADMTAGKRVKGRKRHIASDTMGLLLAVVVHSTGIQDRAGVRALQIRLFLYFESLKTIFVDGSYSCSLINWALSMLGWNMQVIKRCQQRVFRVLPKRWVVQRAFAWLSQSRRMSKDYEVSVASAEAFIKIACIRRMVRPLR</sequence>
<dbReference type="AlphaFoldDB" id="A0AAW6RGK0"/>
<proteinExistence type="predicted"/>
<dbReference type="RefSeq" id="WP_279524391.1">
    <property type="nucleotide sequence ID" value="NZ_JARVII010000012.1"/>
</dbReference>
<dbReference type="InterPro" id="IPR025161">
    <property type="entry name" value="IS402-like_dom"/>
</dbReference>
<protein>
    <submittedName>
        <fullName evidence="3">IS5 family transposase</fullName>
    </submittedName>
</protein>
<evidence type="ECO:0000313" key="3">
    <source>
        <dbReference type="EMBL" id="MDG9699493.1"/>
    </source>
</evidence>
<feature type="domain" description="Insertion element IS402-like" evidence="2">
    <location>
        <begin position="1"/>
        <end position="71"/>
    </location>
</feature>
<name>A0AAW6RGK0_9BURK</name>
<dbReference type="GO" id="GO:0004803">
    <property type="term" value="F:transposase activity"/>
    <property type="evidence" value="ECO:0007669"/>
    <property type="project" value="InterPro"/>
</dbReference>
<dbReference type="GO" id="GO:0006313">
    <property type="term" value="P:DNA transposition"/>
    <property type="evidence" value="ECO:0007669"/>
    <property type="project" value="InterPro"/>
</dbReference>
<comment type="caution">
    <text evidence="3">The sequence shown here is derived from an EMBL/GenBank/DDBJ whole genome shotgun (WGS) entry which is preliminary data.</text>
</comment>
<dbReference type="PANTHER" id="PTHR30007">
    <property type="entry name" value="PHP DOMAIN PROTEIN"/>
    <property type="match status" value="1"/>
</dbReference>
<dbReference type="Pfam" id="PF01609">
    <property type="entry name" value="DDE_Tnp_1"/>
    <property type="match status" value="1"/>
</dbReference>
<evidence type="ECO:0000259" key="1">
    <source>
        <dbReference type="Pfam" id="PF01609"/>
    </source>
</evidence>
<dbReference type="Proteomes" id="UP001237156">
    <property type="component" value="Unassembled WGS sequence"/>
</dbReference>
<reference evidence="3 4" key="1">
    <citation type="submission" date="2023-04" db="EMBL/GenBank/DDBJ databases">
        <title>Ottowia paracancer sp. nov., isolated from human stomach.</title>
        <authorList>
            <person name="Song Y."/>
        </authorList>
    </citation>
    <scope>NUCLEOTIDE SEQUENCE [LARGE SCALE GENOMIC DNA]</scope>
    <source>
        <strain evidence="3 4">10c7w1</strain>
    </source>
</reference>
<organism evidence="3 4">
    <name type="scientific">Ottowia cancrivicina</name>
    <dbReference type="NCBI Taxonomy" id="3040346"/>
    <lineage>
        <taxon>Bacteria</taxon>
        <taxon>Pseudomonadati</taxon>
        <taxon>Pseudomonadota</taxon>
        <taxon>Betaproteobacteria</taxon>
        <taxon>Burkholderiales</taxon>
        <taxon>Comamonadaceae</taxon>
        <taxon>Ottowia</taxon>
    </lineage>
</organism>
<dbReference type="Pfam" id="PF13340">
    <property type="entry name" value="DUF4096"/>
    <property type="match status" value="1"/>
</dbReference>
<evidence type="ECO:0000313" key="4">
    <source>
        <dbReference type="Proteomes" id="UP001237156"/>
    </source>
</evidence>
<accession>A0AAW6RGK0</accession>
<gene>
    <name evidence="3" type="ORF">QB898_07175</name>
</gene>
<dbReference type="EMBL" id="JARVII010000012">
    <property type="protein sequence ID" value="MDG9699493.1"/>
    <property type="molecule type" value="Genomic_DNA"/>
</dbReference>
<dbReference type="NCBIfam" id="NF033580">
    <property type="entry name" value="transpos_IS5_3"/>
    <property type="match status" value="1"/>
</dbReference>
<feature type="domain" description="Transposase IS4-like" evidence="1">
    <location>
        <begin position="91"/>
        <end position="241"/>
    </location>
</feature>